<evidence type="ECO:0000256" key="6">
    <source>
        <dbReference type="SAM" id="Phobius"/>
    </source>
</evidence>
<gene>
    <name evidence="8" type="ORF">ACFQPB_20635</name>
</gene>
<comment type="caution">
    <text evidence="8">The sequence shown here is derived from an EMBL/GenBank/DDBJ whole genome shotgun (WGS) entry which is preliminary data.</text>
</comment>
<keyword evidence="2" id="KW-1003">Cell membrane</keyword>
<evidence type="ECO:0000313" key="8">
    <source>
        <dbReference type="EMBL" id="MFC7411277.1"/>
    </source>
</evidence>
<dbReference type="Pfam" id="PF12823">
    <property type="entry name" value="DUF3817"/>
    <property type="match status" value="1"/>
</dbReference>
<sequence length="95" mass="10305">MHRLRLASWAEGATLLLLLLVAVPLKRLAGWPEAVGVMGPLHGAAFLIYSLMVLQQAGAGRLSVRETLMLLGAAFVPLGFLLVGKIFARRWGDNR</sequence>
<feature type="domain" description="DUF3817" evidence="7">
    <location>
        <begin position="2"/>
        <end position="85"/>
    </location>
</feature>
<evidence type="ECO:0000256" key="2">
    <source>
        <dbReference type="ARBA" id="ARBA00022475"/>
    </source>
</evidence>
<proteinExistence type="predicted"/>
<evidence type="ECO:0000259" key="7">
    <source>
        <dbReference type="Pfam" id="PF12823"/>
    </source>
</evidence>
<comment type="subcellular location">
    <subcellularLocation>
        <location evidence="1">Cell membrane</location>
        <topology evidence="1">Multi-pass membrane protein</topology>
    </subcellularLocation>
</comment>
<keyword evidence="3 6" id="KW-0812">Transmembrane</keyword>
<evidence type="ECO:0000256" key="4">
    <source>
        <dbReference type="ARBA" id="ARBA00022989"/>
    </source>
</evidence>
<feature type="transmembrane region" description="Helical" evidence="6">
    <location>
        <begin position="6"/>
        <end position="25"/>
    </location>
</feature>
<evidence type="ECO:0000313" key="9">
    <source>
        <dbReference type="Proteomes" id="UP001596501"/>
    </source>
</evidence>
<evidence type="ECO:0000256" key="5">
    <source>
        <dbReference type="ARBA" id="ARBA00023136"/>
    </source>
</evidence>
<dbReference type="NCBIfam" id="TIGR03954">
    <property type="entry name" value="integ_memb_HG"/>
    <property type="match status" value="1"/>
</dbReference>
<dbReference type="InterPro" id="IPR023845">
    <property type="entry name" value="DUF3817_TM"/>
</dbReference>
<dbReference type="RefSeq" id="WP_382227445.1">
    <property type="nucleotide sequence ID" value="NZ_JBHTCA010000027.1"/>
</dbReference>
<accession>A0ABW2QSE1</accession>
<dbReference type="PANTHER" id="PTHR40077">
    <property type="entry name" value="MEMBRANE PROTEIN-RELATED"/>
    <property type="match status" value="1"/>
</dbReference>
<feature type="transmembrane region" description="Helical" evidence="6">
    <location>
        <begin position="37"/>
        <end position="55"/>
    </location>
</feature>
<protein>
    <submittedName>
        <fullName evidence="8">DUF3817 domain-containing protein</fullName>
    </submittedName>
</protein>
<feature type="transmembrane region" description="Helical" evidence="6">
    <location>
        <begin position="67"/>
        <end position="88"/>
    </location>
</feature>
<evidence type="ECO:0000256" key="1">
    <source>
        <dbReference type="ARBA" id="ARBA00004651"/>
    </source>
</evidence>
<keyword evidence="5 6" id="KW-0472">Membrane</keyword>
<keyword evidence="4 6" id="KW-1133">Transmembrane helix</keyword>
<keyword evidence="9" id="KW-1185">Reference proteome</keyword>
<name>A0ABW2QSE1_9BURK</name>
<dbReference type="Proteomes" id="UP001596501">
    <property type="component" value="Unassembled WGS sequence"/>
</dbReference>
<organism evidence="8 9">
    <name type="scientific">Hydrogenophaga atypica</name>
    <dbReference type="NCBI Taxonomy" id="249409"/>
    <lineage>
        <taxon>Bacteria</taxon>
        <taxon>Pseudomonadati</taxon>
        <taxon>Pseudomonadota</taxon>
        <taxon>Betaproteobacteria</taxon>
        <taxon>Burkholderiales</taxon>
        <taxon>Comamonadaceae</taxon>
        <taxon>Hydrogenophaga</taxon>
    </lineage>
</organism>
<reference evidence="9" key="1">
    <citation type="journal article" date="2019" name="Int. J. Syst. Evol. Microbiol.">
        <title>The Global Catalogue of Microorganisms (GCM) 10K type strain sequencing project: providing services to taxonomists for standard genome sequencing and annotation.</title>
        <authorList>
            <consortium name="The Broad Institute Genomics Platform"/>
            <consortium name="The Broad Institute Genome Sequencing Center for Infectious Disease"/>
            <person name="Wu L."/>
            <person name="Ma J."/>
        </authorList>
    </citation>
    <scope>NUCLEOTIDE SEQUENCE [LARGE SCALE GENOMIC DNA]</scope>
    <source>
        <strain evidence="9">CGMCC 1.12371</strain>
    </source>
</reference>
<evidence type="ECO:0000256" key="3">
    <source>
        <dbReference type="ARBA" id="ARBA00022692"/>
    </source>
</evidence>
<dbReference type="EMBL" id="JBHTCA010000027">
    <property type="protein sequence ID" value="MFC7411277.1"/>
    <property type="molecule type" value="Genomic_DNA"/>
</dbReference>
<dbReference type="PANTHER" id="PTHR40077:SF1">
    <property type="entry name" value="MEMBRANE PROTEIN"/>
    <property type="match status" value="1"/>
</dbReference>